<proteinExistence type="predicted"/>
<dbReference type="GeneID" id="73046640"/>
<feature type="transmembrane region" description="Helical" evidence="1">
    <location>
        <begin position="151"/>
        <end position="168"/>
    </location>
</feature>
<keyword evidence="1" id="KW-0812">Transmembrane</keyword>
<comment type="caution">
    <text evidence="2">The sequence shown here is derived from an EMBL/GenBank/DDBJ whole genome shotgun (WGS) entry which is preliminary data.</text>
</comment>
<evidence type="ECO:0000313" key="2">
    <source>
        <dbReference type="EMBL" id="MFC4826264.1"/>
    </source>
</evidence>
<protein>
    <submittedName>
        <fullName evidence="2">Uncharacterized protein</fullName>
    </submittedName>
</protein>
<reference evidence="2 3" key="1">
    <citation type="journal article" date="2019" name="Int. J. Syst. Evol. Microbiol.">
        <title>The Global Catalogue of Microorganisms (GCM) 10K type strain sequencing project: providing services to taxonomists for standard genome sequencing and annotation.</title>
        <authorList>
            <consortium name="The Broad Institute Genomics Platform"/>
            <consortium name="The Broad Institute Genome Sequencing Center for Infectious Disease"/>
            <person name="Wu L."/>
            <person name="Ma J."/>
        </authorList>
    </citation>
    <scope>NUCLEOTIDE SEQUENCE [LARGE SCALE GENOMIC DNA]</scope>
    <source>
        <strain evidence="2 3">XZYJ18</strain>
    </source>
</reference>
<dbReference type="Proteomes" id="UP001595945">
    <property type="component" value="Unassembled WGS sequence"/>
</dbReference>
<feature type="transmembrane region" description="Helical" evidence="1">
    <location>
        <begin position="180"/>
        <end position="204"/>
    </location>
</feature>
<name>A0ABD5Q8J1_9EURY</name>
<keyword evidence="3" id="KW-1185">Reference proteome</keyword>
<gene>
    <name evidence="2" type="ORF">ACFO9K_18575</name>
</gene>
<organism evidence="2 3">
    <name type="scientific">Halorussus aquaticus</name>
    <dbReference type="NCBI Taxonomy" id="2953748"/>
    <lineage>
        <taxon>Archaea</taxon>
        <taxon>Methanobacteriati</taxon>
        <taxon>Methanobacteriota</taxon>
        <taxon>Stenosarchaea group</taxon>
        <taxon>Halobacteria</taxon>
        <taxon>Halobacteriales</taxon>
        <taxon>Haladaptataceae</taxon>
        <taxon>Halorussus</taxon>
    </lineage>
</organism>
<dbReference type="EMBL" id="JBHSHT010000002">
    <property type="protein sequence ID" value="MFC4826264.1"/>
    <property type="molecule type" value="Genomic_DNA"/>
</dbReference>
<dbReference type="AlphaFoldDB" id="A0ABD5Q8J1"/>
<sequence length="250" mass="28095">MDDRTASLLTKTQRRRIRNDFADLDEQKRRRDERQIRERLAAGLLDTRVLAGYPDAQFGLAVEDLSEDELREALADATLVLERVRELEGVDRKTVLSRARRRADELAEQSGDLRSLDDLDLQTAAEIRRETKVSVREQFEENRWDSRADGLLKLTASATVPLFVTLLVDSTTSRDLLGTSAGATVLVYLCSLVVVVALSGVFLIKAAQTLKHDVLPAISTFRRDPASAVGSALDLLRRPEVRLRKVWDEL</sequence>
<evidence type="ECO:0000313" key="3">
    <source>
        <dbReference type="Proteomes" id="UP001595945"/>
    </source>
</evidence>
<evidence type="ECO:0000256" key="1">
    <source>
        <dbReference type="SAM" id="Phobius"/>
    </source>
</evidence>
<keyword evidence="1" id="KW-1133">Transmembrane helix</keyword>
<dbReference type="RefSeq" id="WP_254268121.1">
    <property type="nucleotide sequence ID" value="NZ_CP100400.1"/>
</dbReference>
<accession>A0ABD5Q8J1</accession>
<keyword evidence="1" id="KW-0472">Membrane</keyword>